<sequence length="391" mass="44392">MRDATLLIDTGAVVSLVNKNMVPNIELLNVKPNYKHIVSATGQPLNITGILECEISDTNIGTFEEIDELSDKEPLPEDPYTTFSLILYSDVSDNELLIDEEEHLDNLDKGFVISQMTSNLLRTVPINLKTKKTTLFHLLSHFGDELVLTMSIHKAFCPGASVYMVIMDALKAKKFNYKSSYTKHCESERHHKQEAIFNGRAIKKNKTASMKKTKSTLKGKRDDTESEDEIEDESIIDEEYYENDENSCTDEKNDDSDVDETNLKDIEKRNDSSDTTIDENYTSSLKEDKLKGESDIKDSEDFCNQQNQRILLQGMHCRKSSKCEEQRSSIQSDDNTASALTELIKNESDLYSPVTKVHSLSKETCVQSGIPLKKSMFVFKKKKKYEGNTRS</sequence>
<name>A0A8S3UEJ9_MYTED</name>
<comment type="caution">
    <text evidence="2">The sequence shown here is derived from an EMBL/GenBank/DDBJ whole genome shotgun (WGS) entry which is preliminary data.</text>
</comment>
<dbReference type="OrthoDB" id="6116553at2759"/>
<feature type="region of interest" description="Disordered" evidence="1">
    <location>
        <begin position="206"/>
        <end position="279"/>
    </location>
</feature>
<feature type="compositionally biased region" description="Acidic residues" evidence="1">
    <location>
        <begin position="224"/>
        <end position="260"/>
    </location>
</feature>
<dbReference type="AlphaFoldDB" id="A0A8S3UEJ9"/>
<dbReference type="EMBL" id="CAJPWZ010002571">
    <property type="protein sequence ID" value="CAG2240681.1"/>
    <property type="molecule type" value="Genomic_DNA"/>
</dbReference>
<proteinExistence type="predicted"/>
<gene>
    <name evidence="2" type="ORF">MEDL_52965</name>
</gene>
<reference evidence="2" key="1">
    <citation type="submission" date="2021-03" db="EMBL/GenBank/DDBJ databases">
        <authorList>
            <person name="Bekaert M."/>
        </authorList>
    </citation>
    <scope>NUCLEOTIDE SEQUENCE</scope>
</reference>
<feature type="compositionally biased region" description="Basic residues" evidence="1">
    <location>
        <begin position="206"/>
        <end position="218"/>
    </location>
</feature>
<dbReference type="Proteomes" id="UP000683360">
    <property type="component" value="Unassembled WGS sequence"/>
</dbReference>
<keyword evidence="3" id="KW-1185">Reference proteome</keyword>
<organism evidence="2 3">
    <name type="scientific">Mytilus edulis</name>
    <name type="common">Blue mussel</name>
    <dbReference type="NCBI Taxonomy" id="6550"/>
    <lineage>
        <taxon>Eukaryota</taxon>
        <taxon>Metazoa</taxon>
        <taxon>Spiralia</taxon>
        <taxon>Lophotrochozoa</taxon>
        <taxon>Mollusca</taxon>
        <taxon>Bivalvia</taxon>
        <taxon>Autobranchia</taxon>
        <taxon>Pteriomorphia</taxon>
        <taxon>Mytilida</taxon>
        <taxon>Mytiloidea</taxon>
        <taxon>Mytilidae</taxon>
        <taxon>Mytilinae</taxon>
        <taxon>Mytilus</taxon>
    </lineage>
</organism>
<evidence type="ECO:0000313" key="2">
    <source>
        <dbReference type="EMBL" id="CAG2240681.1"/>
    </source>
</evidence>
<protein>
    <submittedName>
        <fullName evidence="2">Uncharacterized protein</fullName>
    </submittedName>
</protein>
<accession>A0A8S3UEJ9</accession>
<evidence type="ECO:0000256" key="1">
    <source>
        <dbReference type="SAM" id="MobiDB-lite"/>
    </source>
</evidence>
<feature type="compositionally biased region" description="Basic and acidic residues" evidence="1">
    <location>
        <begin position="261"/>
        <end position="272"/>
    </location>
</feature>
<evidence type="ECO:0000313" key="3">
    <source>
        <dbReference type="Proteomes" id="UP000683360"/>
    </source>
</evidence>